<dbReference type="GO" id="GO:0003677">
    <property type="term" value="F:DNA binding"/>
    <property type="evidence" value="ECO:0007669"/>
    <property type="project" value="UniProtKB-KW"/>
</dbReference>
<sequence>MACICTCHFYLCRNLQEKGDLFLLHSNFLERTINLDYKKGANKMFEDRLTISAEQQKLISNATRIQILHLLKDETLTAKQVSTKLNKSAGSVHYHIQILFDGGLLELVDTKEKRGIIEKYYKAKSAHFYIEEAGTEGTNTGSHIVSHLFLTPEELQQLTWEISQVLLRWESKTARQSVSEEEYAISCGIKKQ</sequence>
<name>J8DDP2_BACCE</name>
<accession>J8DDP2</accession>
<dbReference type="EMBL" id="AHEA01000026">
    <property type="protein sequence ID" value="EJQ77547.1"/>
    <property type="molecule type" value="Genomic_DNA"/>
</dbReference>
<evidence type="ECO:0008006" key="4">
    <source>
        <dbReference type="Google" id="ProtNLM"/>
    </source>
</evidence>
<dbReference type="InterPro" id="IPR036390">
    <property type="entry name" value="WH_DNA-bd_sf"/>
</dbReference>
<dbReference type="Pfam" id="PF12840">
    <property type="entry name" value="HTH_20"/>
    <property type="match status" value="1"/>
</dbReference>
<dbReference type="AlphaFoldDB" id="J8DDP2"/>
<dbReference type="InterPro" id="IPR036388">
    <property type="entry name" value="WH-like_DNA-bd_sf"/>
</dbReference>
<dbReference type="CDD" id="cd00090">
    <property type="entry name" value="HTH_ARSR"/>
    <property type="match status" value="1"/>
</dbReference>
<proteinExistence type="predicted"/>
<gene>
    <name evidence="2" type="ORF">IGC_03846</name>
</gene>
<comment type="caution">
    <text evidence="2">The sequence shown here is derived from an EMBL/GenBank/DDBJ whole genome shotgun (WGS) entry which is preliminary data.</text>
</comment>
<evidence type="ECO:0000256" key="1">
    <source>
        <dbReference type="ARBA" id="ARBA00023125"/>
    </source>
</evidence>
<dbReference type="HOGENOM" id="CLU_114835_1_0_9"/>
<dbReference type="PATRIC" id="fig|1053206.3.peg.3922"/>
<dbReference type="SUPFAM" id="SSF46785">
    <property type="entry name" value="Winged helix' DNA-binding domain"/>
    <property type="match status" value="1"/>
</dbReference>
<reference evidence="2 3" key="1">
    <citation type="submission" date="2012-04" db="EMBL/GenBank/DDBJ databases">
        <title>The Genome Sequence of Bacillus cereus HuA4-10.</title>
        <authorList>
            <consortium name="The Broad Institute Genome Sequencing Platform"/>
            <consortium name="The Broad Institute Genome Sequencing Center for Infectious Disease"/>
            <person name="Feldgarden M."/>
            <person name="Van der Auwera G.A."/>
            <person name="Mahillon J."/>
            <person name="Duprez V."/>
            <person name="Timmery S."/>
            <person name="Mattelet C."/>
            <person name="Dierick K."/>
            <person name="Sun M."/>
            <person name="Yu Z."/>
            <person name="Zhu L."/>
            <person name="Hu X."/>
            <person name="Shank E.B."/>
            <person name="Swiecicka I."/>
            <person name="Hansen B.M."/>
            <person name="Andrup L."/>
            <person name="Young S.K."/>
            <person name="Zeng Q."/>
            <person name="Gargeya S."/>
            <person name="Fitzgerald M."/>
            <person name="Haas B."/>
            <person name="Abouelleil A."/>
            <person name="Alvarado L."/>
            <person name="Arachchi H.M."/>
            <person name="Berlin A."/>
            <person name="Chapman S.B."/>
            <person name="Goldberg J."/>
            <person name="Griggs A."/>
            <person name="Gujja S."/>
            <person name="Hansen M."/>
            <person name="Howarth C."/>
            <person name="Imamovic A."/>
            <person name="Larimer J."/>
            <person name="McCowen C."/>
            <person name="Montmayeur A."/>
            <person name="Murphy C."/>
            <person name="Neiman D."/>
            <person name="Pearson M."/>
            <person name="Priest M."/>
            <person name="Roberts A."/>
            <person name="Saif S."/>
            <person name="Shea T."/>
            <person name="Sisk P."/>
            <person name="Sykes S."/>
            <person name="Wortman J."/>
            <person name="Nusbaum C."/>
            <person name="Birren B."/>
        </authorList>
    </citation>
    <scope>NUCLEOTIDE SEQUENCE [LARGE SCALE GENOMIC DNA]</scope>
    <source>
        <strain evidence="2 3">HuA4-10</strain>
    </source>
</reference>
<dbReference type="InterPro" id="IPR011991">
    <property type="entry name" value="ArsR-like_HTH"/>
</dbReference>
<protein>
    <recommendedName>
        <fullName evidence="4">HTH arsR-type domain-containing protein</fullName>
    </recommendedName>
</protein>
<evidence type="ECO:0000313" key="2">
    <source>
        <dbReference type="EMBL" id="EJQ77547.1"/>
    </source>
</evidence>
<evidence type="ECO:0000313" key="3">
    <source>
        <dbReference type="Proteomes" id="UP000006977"/>
    </source>
</evidence>
<organism evidence="2 3">
    <name type="scientific">Bacillus cereus HuA4-10</name>
    <dbReference type="NCBI Taxonomy" id="1053206"/>
    <lineage>
        <taxon>Bacteria</taxon>
        <taxon>Bacillati</taxon>
        <taxon>Bacillota</taxon>
        <taxon>Bacilli</taxon>
        <taxon>Bacillales</taxon>
        <taxon>Bacillaceae</taxon>
        <taxon>Bacillus</taxon>
        <taxon>Bacillus cereus group</taxon>
    </lineage>
</organism>
<dbReference type="Proteomes" id="UP000006977">
    <property type="component" value="Unassembled WGS sequence"/>
</dbReference>
<keyword evidence="1" id="KW-0238">DNA-binding</keyword>
<dbReference type="Gene3D" id="1.10.10.10">
    <property type="entry name" value="Winged helix-like DNA-binding domain superfamily/Winged helix DNA-binding domain"/>
    <property type="match status" value="1"/>
</dbReference>